<keyword evidence="2" id="KW-0503">Monooxygenase</keyword>
<evidence type="ECO:0000313" key="3">
    <source>
        <dbReference type="Proteomes" id="UP001501326"/>
    </source>
</evidence>
<gene>
    <name evidence="2" type="ORF">GCM10009867_27600</name>
</gene>
<dbReference type="Pfam" id="PF03992">
    <property type="entry name" value="ABM"/>
    <property type="match status" value="1"/>
</dbReference>
<dbReference type="PANTHER" id="PTHR33336">
    <property type="entry name" value="QUINOL MONOOXYGENASE YGIN-RELATED"/>
    <property type="match status" value="1"/>
</dbReference>
<dbReference type="RefSeq" id="WP_344194404.1">
    <property type="nucleotide sequence ID" value="NZ_BAAARN010000003.1"/>
</dbReference>
<dbReference type="InterPro" id="IPR007138">
    <property type="entry name" value="ABM_dom"/>
</dbReference>
<dbReference type="PANTHER" id="PTHR33336:SF1">
    <property type="entry name" value="(4S)-4-HYDROXY-5-PHOSPHONOOXYPENTANE-2,3-DIONE ISOMERASE"/>
    <property type="match status" value="1"/>
</dbReference>
<protein>
    <submittedName>
        <fullName evidence="2">Quinol monooxygenase</fullName>
    </submittedName>
</protein>
<name>A0ABN3UTL4_9MICO</name>
<organism evidence="2 3">
    <name type="scientific">Pedococcus aerophilus</name>
    <dbReference type="NCBI Taxonomy" id="436356"/>
    <lineage>
        <taxon>Bacteria</taxon>
        <taxon>Bacillati</taxon>
        <taxon>Actinomycetota</taxon>
        <taxon>Actinomycetes</taxon>
        <taxon>Micrococcales</taxon>
        <taxon>Intrasporangiaceae</taxon>
        <taxon>Pedococcus</taxon>
    </lineage>
</organism>
<evidence type="ECO:0000313" key="2">
    <source>
        <dbReference type="EMBL" id="GAA2738027.1"/>
    </source>
</evidence>
<dbReference type="PROSITE" id="PS51725">
    <property type="entry name" value="ABM"/>
    <property type="match status" value="1"/>
</dbReference>
<sequence>MIALLVSLQVQPGRREEFLAAIAENAERSFTDEPGCLHFDVTEDLADDHHFVFYELYADEEAVAAHRAAPHFAVWRAAAERCVVPGSQVNTLATQRFHHTSITGGAS</sequence>
<keyword evidence="2" id="KW-0560">Oxidoreductase</keyword>
<comment type="caution">
    <text evidence="2">The sequence shown here is derived from an EMBL/GenBank/DDBJ whole genome shotgun (WGS) entry which is preliminary data.</text>
</comment>
<feature type="domain" description="ABM" evidence="1">
    <location>
        <begin position="2"/>
        <end position="92"/>
    </location>
</feature>
<accession>A0ABN3UTL4</accession>
<dbReference type="Gene3D" id="3.30.70.100">
    <property type="match status" value="1"/>
</dbReference>
<dbReference type="Proteomes" id="UP001501326">
    <property type="component" value="Unassembled WGS sequence"/>
</dbReference>
<dbReference type="InterPro" id="IPR011008">
    <property type="entry name" value="Dimeric_a/b-barrel"/>
</dbReference>
<keyword evidence="3" id="KW-1185">Reference proteome</keyword>
<dbReference type="SUPFAM" id="SSF54909">
    <property type="entry name" value="Dimeric alpha+beta barrel"/>
    <property type="match status" value="1"/>
</dbReference>
<proteinExistence type="predicted"/>
<dbReference type="GO" id="GO:0004497">
    <property type="term" value="F:monooxygenase activity"/>
    <property type="evidence" value="ECO:0007669"/>
    <property type="project" value="UniProtKB-KW"/>
</dbReference>
<dbReference type="InterPro" id="IPR050744">
    <property type="entry name" value="AI-2_Isomerase_LsrG"/>
</dbReference>
<dbReference type="EMBL" id="BAAARN010000003">
    <property type="protein sequence ID" value="GAA2738027.1"/>
    <property type="molecule type" value="Genomic_DNA"/>
</dbReference>
<reference evidence="2 3" key="1">
    <citation type="journal article" date="2019" name="Int. J. Syst. Evol. Microbiol.">
        <title>The Global Catalogue of Microorganisms (GCM) 10K type strain sequencing project: providing services to taxonomists for standard genome sequencing and annotation.</title>
        <authorList>
            <consortium name="The Broad Institute Genomics Platform"/>
            <consortium name="The Broad Institute Genome Sequencing Center for Infectious Disease"/>
            <person name="Wu L."/>
            <person name="Ma J."/>
        </authorList>
    </citation>
    <scope>NUCLEOTIDE SEQUENCE [LARGE SCALE GENOMIC DNA]</scope>
    <source>
        <strain evidence="2 3">JCM 16378</strain>
    </source>
</reference>
<evidence type="ECO:0000259" key="1">
    <source>
        <dbReference type="PROSITE" id="PS51725"/>
    </source>
</evidence>